<dbReference type="AlphaFoldDB" id="A0A0G1YCY7"/>
<evidence type="ECO:0000313" key="2">
    <source>
        <dbReference type="Proteomes" id="UP000033870"/>
    </source>
</evidence>
<feature type="non-terminal residue" evidence="1">
    <location>
        <position position="90"/>
    </location>
</feature>
<name>A0A0G1YCY7_9BACT</name>
<dbReference type="EMBL" id="LCRX01000021">
    <property type="protein sequence ID" value="KKW41388.1"/>
    <property type="molecule type" value="Genomic_DNA"/>
</dbReference>
<comment type="caution">
    <text evidence="1">The sequence shown here is derived from an EMBL/GenBank/DDBJ whole genome shotgun (WGS) entry which is preliminary data.</text>
</comment>
<protein>
    <submittedName>
        <fullName evidence="1">Uncharacterized protein</fullName>
    </submittedName>
</protein>
<gene>
    <name evidence="1" type="ORF">UY92_C0021G0022</name>
</gene>
<accession>A0A0G1YCY7</accession>
<dbReference type="Proteomes" id="UP000033870">
    <property type="component" value="Unassembled WGS sequence"/>
</dbReference>
<reference evidence="1 2" key="1">
    <citation type="journal article" date="2015" name="Nature">
        <title>rRNA introns, odd ribosomes, and small enigmatic genomes across a large radiation of phyla.</title>
        <authorList>
            <person name="Brown C.T."/>
            <person name="Hug L.A."/>
            <person name="Thomas B.C."/>
            <person name="Sharon I."/>
            <person name="Castelle C.J."/>
            <person name="Singh A."/>
            <person name="Wilkins M.J."/>
            <person name="Williams K.H."/>
            <person name="Banfield J.F."/>
        </authorList>
    </citation>
    <scope>NUCLEOTIDE SEQUENCE [LARGE SCALE GENOMIC DNA]</scope>
</reference>
<proteinExistence type="predicted"/>
<evidence type="ECO:0000313" key="1">
    <source>
        <dbReference type="EMBL" id="KKW41388.1"/>
    </source>
</evidence>
<organism evidence="1 2">
    <name type="scientific">Candidatus Magasanikbacteria bacterium GW2011_GWA2_56_11</name>
    <dbReference type="NCBI Taxonomy" id="1619044"/>
    <lineage>
        <taxon>Bacteria</taxon>
        <taxon>Candidatus Magasanikiibacteriota</taxon>
    </lineage>
</organism>
<sequence length="90" mass="10033">MSGNFDLIKGMDAGQWAALVRACGGVEAVQDILAGRKLVRLEQVVPLFFDRHGRRIPPPGMKSNVVDANRAYRFNQPEKIDYAARLAHLQ</sequence>